<dbReference type="Proteomes" id="UP000219193">
    <property type="component" value="Unassembled WGS sequence"/>
</dbReference>
<protein>
    <submittedName>
        <fullName evidence="1">Uncharacterized protein</fullName>
    </submittedName>
</protein>
<name>A0A285X3E8_9FLAO</name>
<dbReference type="RefSeq" id="WP_097055537.1">
    <property type="nucleotide sequence ID" value="NZ_OCMF01000001.1"/>
</dbReference>
<keyword evidence="2" id="KW-1185">Reference proteome</keyword>
<dbReference type="OrthoDB" id="1444185at2"/>
<dbReference type="EMBL" id="OCMF01000001">
    <property type="protein sequence ID" value="SOC79835.1"/>
    <property type="molecule type" value="Genomic_DNA"/>
</dbReference>
<organism evidence="1 2">
    <name type="scientific">Salinimicrobium sediminis</name>
    <dbReference type="NCBI Taxonomy" id="1343891"/>
    <lineage>
        <taxon>Bacteria</taxon>
        <taxon>Pseudomonadati</taxon>
        <taxon>Bacteroidota</taxon>
        <taxon>Flavobacteriia</taxon>
        <taxon>Flavobacteriales</taxon>
        <taxon>Flavobacteriaceae</taxon>
        <taxon>Salinimicrobium</taxon>
    </lineage>
</organism>
<evidence type="ECO:0000313" key="1">
    <source>
        <dbReference type="EMBL" id="SOC79835.1"/>
    </source>
</evidence>
<reference evidence="2" key="1">
    <citation type="submission" date="2017-09" db="EMBL/GenBank/DDBJ databases">
        <authorList>
            <person name="Varghese N."/>
            <person name="Submissions S."/>
        </authorList>
    </citation>
    <scope>NUCLEOTIDE SEQUENCE [LARGE SCALE GENOMIC DNA]</scope>
    <source>
        <strain evidence="2">CGMCC 1.12641</strain>
    </source>
</reference>
<proteinExistence type="predicted"/>
<gene>
    <name evidence="1" type="ORF">SAMN06296241_1372</name>
</gene>
<sequence length="193" mass="22182">MFNLDNITVKQFFHLKDENLAQQYLQFTLPGNPFYLKPRGVFAKKEATPLGQLTFGQVANIKHNLSKPSFENIFECFEFVFNVKLETYLRQDVISYFYALNWITSNLKQLVERESKSLGGDPDDLLDMAGVKRLAAFGELNTLKSIAQQFGKSPEEVENWKYNLVFSLMLHDKVSGEVQTAYNQLKYGSKSKT</sequence>
<evidence type="ECO:0000313" key="2">
    <source>
        <dbReference type="Proteomes" id="UP000219193"/>
    </source>
</evidence>
<accession>A0A285X3E8</accession>
<dbReference type="AlphaFoldDB" id="A0A285X3E8"/>